<dbReference type="Pfam" id="PF13578">
    <property type="entry name" value="Methyltransf_24"/>
    <property type="match status" value="1"/>
</dbReference>
<gene>
    <name evidence="4" type="ORF">J2851_004171</name>
</gene>
<proteinExistence type="inferred from homology"/>
<organism evidence="4 5">
    <name type="scientific">Azospirillum rugosum</name>
    <dbReference type="NCBI Taxonomy" id="416170"/>
    <lineage>
        <taxon>Bacteria</taxon>
        <taxon>Pseudomonadati</taxon>
        <taxon>Pseudomonadota</taxon>
        <taxon>Alphaproteobacteria</taxon>
        <taxon>Rhodospirillales</taxon>
        <taxon>Azospirillaceae</taxon>
        <taxon>Azospirillum</taxon>
    </lineage>
</organism>
<keyword evidence="3" id="KW-0808">Transferase</keyword>
<evidence type="ECO:0000313" key="5">
    <source>
        <dbReference type="Proteomes" id="UP000781958"/>
    </source>
</evidence>
<dbReference type="InterPro" id="IPR029044">
    <property type="entry name" value="Nucleotide-diphossugar_trans"/>
</dbReference>
<name>A0ABS4SQZ8_9PROT</name>
<sequence>MPETPALPETDRAEGGDLHSLLSDPCFWFPERLSDPDAWVGHIPFAFWAIDALRPRTLVELGTHTGNSYLAFCQAVDALGVETACYAVDTWQGDEHAGFYADAIYQRLSAYHNPRYGRFSRLVRTTFDEALPQFADGSVDLLHIDGLHTYEAVRHDFETWLPKLSDRAVVLFHDTNVRERGFGVWQFWDEVSRNHPGFLFLHSNGLGVLAVGRNLPEPFKRLMEAAQDPERLDSVRRIFARFGAPLNDQLRLRHLTEQAEHLTAVLQQRDNDIATLTQSLIARNGDVDALNHTLEQRDTSIKALNGSIAAKDRELAALAETHEVLLVAKREIDRLRAFVAEAGHAGSGRVPASSGASRGAVTPVLPKRRWNDAAALRMGRAAARLRRSGWTRQSDRLILWAEIVRCNPSSSLRQLWHGLREGGTSHPLFDSAYYLRTNPDVAAAGVNPLGHYLAVGAWENRNPHPLFDSAYYLRTNPDVAAAGVNPLVHYLTIGAWENRNPHPLFDSAYYLRANPDVAAGGANPLVHYIEQGAREGRNPHPLFDGAHYLRANPGAAAEVAADGTTPLAHYLAVGASEKRDPHPLFDSAYYLSTNPDVAADGTNPLLHYLERGAREGCNPHPLFDSAHYLRTNPSVAADGINPLLHYITHGAWEGCNPHPLFDSAHYLRTNPDVTASGANPLVHYLAVGAWGGRNPHPLFDSAYYLRTSPDVAAGGAHPLLHYIAHGAREGRNPHPLFDSAYYLRTNPDVAATGMDPLVHYLAHGAWEKRNPHLLFDSAYYLRTNPDVAAGGANPLVHYLEHGAWEGRNPHPLFDSAYYLRTNPGVVASGVNPLVHYLTIGAWANRDPHPLFDSVYYLSTNPDVAASGANPLVHFIESGAAELRNPNPRFDMRLYAQITPDGVDNPLLHYLTKGPVKGFCLPGTVDETVVAAALGVGTELKGPLRLTAGIVLYDNEAPQIAELVGSIRLAASALPDGITVDVALLDNGGAPFDPAALPEAVHYEKPDANLGFGKGHNALMRRAFQAGADFYLGVNPDGLLHPDCLVQLLRMAVADQGESLLEAIQFPEEHPKWYEPDTFDTPWVSGACFLMPRAIFEATQGFDEHMFLYCEDVDLSWRVRLAGFRTRICPTAIFHHDVSDRGHEPWRFKEMLLAGRYLARKWGNPAFREYTEQLLVSNGVASSPAELPDLESLPVIEAPGDIPDFDHAFSFALTRW</sequence>
<dbReference type="RefSeq" id="WP_209768556.1">
    <property type="nucleotide sequence ID" value="NZ_JAGINP010000015.1"/>
</dbReference>
<dbReference type="SUPFAM" id="SSF53448">
    <property type="entry name" value="Nucleotide-diphospho-sugar transferases"/>
    <property type="match status" value="1"/>
</dbReference>
<dbReference type="PANTHER" id="PTHR43179">
    <property type="entry name" value="RHAMNOSYLTRANSFERASE WBBL"/>
    <property type="match status" value="1"/>
</dbReference>
<protein>
    <submittedName>
        <fullName evidence="4">GT2 family glycosyltransferase</fullName>
    </submittedName>
</protein>
<dbReference type="Gene3D" id="3.40.50.150">
    <property type="entry name" value="Vaccinia Virus protein VP39"/>
    <property type="match status" value="1"/>
</dbReference>
<dbReference type="SUPFAM" id="SSF53335">
    <property type="entry name" value="S-adenosyl-L-methionine-dependent methyltransferases"/>
    <property type="match status" value="1"/>
</dbReference>
<comment type="caution">
    <text evidence="4">The sequence shown here is derived from an EMBL/GenBank/DDBJ whole genome shotgun (WGS) entry which is preliminary data.</text>
</comment>
<keyword evidence="5" id="KW-1185">Reference proteome</keyword>
<evidence type="ECO:0000256" key="1">
    <source>
        <dbReference type="ARBA" id="ARBA00006739"/>
    </source>
</evidence>
<dbReference type="Gene3D" id="3.90.550.10">
    <property type="entry name" value="Spore Coat Polysaccharide Biosynthesis Protein SpsA, Chain A"/>
    <property type="match status" value="1"/>
</dbReference>
<dbReference type="Proteomes" id="UP000781958">
    <property type="component" value="Unassembled WGS sequence"/>
</dbReference>
<dbReference type="InterPro" id="IPR029063">
    <property type="entry name" value="SAM-dependent_MTases_sf"/>
</dbReference>
<dbReference type="PANTHER" id="PTHR43179:SF12">
    <property type="entry name" value="GALACTOFURANOSYLTRANSFERASE GLFT2"/>
    <property type="match status" value="1"/>
</dbReference>
<keyword evidence="2" id="KW-0328">Glycosyltransferase</keyword>
<dbReference type="EMBL" id="JAGINP010000015">
    <property type="protein sequence ID" value="MBP2294382.1"/>
    <property type="molecule type" value="Genomic_DNA"/>
</dbReference>
<evidence type="ECO:0000256" key="3">
    <source>
        <dbReference type="ARBA" id="ARBA00022679"/>
    </source>
</evidence>
<evidence type="ECO:0000313" key="4">
    <source>
        <dbReference type="EMBL" id="MBP2294382.1"/>
    </source>
</evidence>
<comment type="similarity">
    <text evidence="1">Belongs to the glycosyltransferase 2 family.</text>
</comment>
<evidence type="ECO:0000256" key="2">
    <source>
        <dbReference type="ARBA" id="ARBA00022676"/>
    </source>
</evidence>
<accession>A0ABS4SQZ8</accession>
<reference evidence="4 5" key="1">
    <citation type="submission" date="2021-03" db="EMBL/GenBank/DDBJ databases">
        <title>Genomic Encyclopedia of Type Strains, Phase III (KMG-III): the genomes of soil and plant-associated and newly described type strains.</title>
        <authorList>
            <person name="Whitman W."/>
        </authorList>
    </citation>
    <scope>NUCLEOTIDE SEQUENCE [LARGE SCALE GENOMIC DNA]</scope>
    <source>
        <strain evidence="4 5">IMMIB AFH-6</strain>
    </source>
</reference>